<dbReference type="FunCoup" id="I7MFT0">
    <property type="interactions" value="408"/>
</dbReference>
<evidence type="ECO:0000256" key="9">
    <source>
        <dbReference type="PIRNR" id="PIRNR037094"/>
    </source>
</evidence>
<dbReference type="EMBL" id="GG662447">
    <property type="protein sequence ID" value="EAR84271.2"/>
    <property type="molecule type" value="Genomic_DNA"/>
</dbReference>
<keyword evidence="7 9" id="KW-0472">Membrane</keyword>
<dbReference type="PIRSF" id="PIRSF037094">
    <property type="entry name" value="AP1_complex_gamma"/>
    <property type="match status" value="1"/>
</dbReference>
<feature type="transmembrane region" description="Helical" evidence="10">
    <location>
        <begin position="937"/>
        <end position="956"/>
    </location>
</feature>
<evidence type="ECO:0000256" key="6">
    <source>
        <dbReference type="ARBA" id="ARBA00023034"/>
    </source>
</evidence>
<evidence type="ECO:0000256" key="2">
    <source>
        <dbReference type="ARBA" id="ARBA00004555"/>
    </source>
</evidence>
<keyword evidence="5 9" id="KW-0653">Protein transport</keyword>
<dbReference type="Pfam" id="PF01602">
    <property type="entry name" value="Adaptin_N"/>
    <property type="match status" value="1"/>
</dbReference>
<dbReference type="SUPFAM" id="SSF49348">
    <property type="entry name" value="Clathrin adaptor appendage domain"/>
    <property type="match status" value="1"/>
</dbReference>
<dbReference type="Gene3D" id="2.60.40.1230">
    <property type="match status" value="1"/>
</dbReference>
<evidence type="ECO:0000313" key="13">
    <source>
        <dbReference type="Proteomes" id="UP000009168"/>
    </source>
</evidence>
<accession>I7MFT0</accession>
<comment type="similarity">
    <text evidence="3 9">Belongs to the adaptor complexes large subunit family.</text>
</comment>
<dbReference type="Pfam" id="PF02883">
    <property type="entry name" value="Alpha_adaptinC2"/>
    <property type="match status" value="1"/>
</dbReference>
<dbReference type="PROSITE" id="PS50180">
    <property type="entry name" value="GAE"/>
    <property type="match status" value="1"/>
</dbReference>
<keyword evidence="6 9" id="KW-0333">Golgi apparatus</keyword>
<dbReference type="RefSeq" id="XP_001031934.2">
    <property type="nucleotide sequence ID" value="XM_001031934.3"/>
</dbReference>
<dbReference type="GeneID" id="7831846"/>
<dbReference type="STRING" id="312017.I7MFT0"/>
<dbReference type="InterPro" id="IPR016024">
    <property type="entry name" value="ARM-type_fold"/>
</dbReference>
<proteinExistence type="inferred from homology"/>
<dbReference type="InterPro" id="IPR017107">
    <property type="entry name" value="AP1_complex_gsu"/>
</dbReference>
<keyword evidence="4 9" id="KW-0813">Transport</keyword>
<dbReference type="InterPro" id="IPR008153">
    <property type="entry name" value="GAE_dom"/>
</dbReference>
<gene>
    <name evidence="12" type="ORF">TTHERM_00715750</name>
</gene>
<dbReference type="SMART" id="SM00809">
    <property type="entry name" value="Alpha_adaptinC2"/>
    <property type="match status" value="1"/>
</dbReference>
<organism evidence="12 13">
    <name type="scientific">Tetrahymena thermophila (strain SB210)</name>
    <dbReference type="NCBI Taxonomy" id="312017"/>
    <lineage>
        <taxon>Eukaryota</taxon>
        <taxon>Sar</taxon>
        <taxon>Alveolata</taxon>
        <taxon>Ciliophora</taxon>
        <taxon>Intramacronucleata</taxon>
        <taxon>Oligohymenophorea</taxon>
        <taxon>Hymenostomatida</taxon>
        <taxon>Tetrahymenina</taxon>
        <taxon>Tetrahymenidae</taxon>
        <taxon>Tetrahymena</taxon>
    </lineage>
</organism>
<evidence type="ECO:0000256" key="5">
    <source>
        <dbReference type="ARBA" id="ARBA00022927"/>
    </source>
</evidence>
<keyword evidence="8 9" id="KW-0968">Cytoplasmic vesicle</keyword>
<keyword evidence="10" id="KW-0812">Transmembrane</keyword>
<dbReference type="OrthoDB" id="28053at2759"/>
<dbReference type="InterPro" id="IPR002553">
    <property type="entry name" value="Clathrin/coatomer_adapt-like_N"/>
</dbReference>
<dbReference type="GO" id="GO:0006886">
    <property type="term" value="P:intracellular protein transport"/>
    <property type="evidence" value="ECO:0007669"/>
    <property type="project" value="UniProtKB-UniRule"/>
</dbReference>
<dbReference type="eggNOG" id="KOG1062">
    <property type="taxonomic scope" value="Eukaryota"/>
</dbReference>
<evidence type="ECO:0000256" key="7">
    <source>
        <dbReference type="ARBA" id="ARBA00023136"/>
    </source>
</evidence>
<dbReference type="PANTHER" id="PTHR22780">
    <property type="entry name" value="ADAPTIN, ALPHA/GAMMA/EPSILON"/>
    <property type="match status" value="1"/>
</dbReference>
<dbReference type="InterPro" id="IPR013041">
    <property type="entry name" value="Clathrin_app_Ig-like_sf"/>
</dbReference>
<feature type="domain" description="GAE" evidence="11">
    <location>
        <begin position="751"/>
        <end position="865"/>
    </location>
</feature>
<dbReference type="GO" id="GO:0016192">
    <property type="term" value="P:vesicle-mediated transport"/>
    <property type="evidence" value="ECO:0007669"/>
    <property type="project" value="InterPro"/>
</dbReference>
<evidence type="ECO:0000256" key="1">
    <source>
        <dbReference type="ARBA" id="ARBA00004156"/>
    </source>
</evidence>
<keyword evidence="10" id="KW-1133">Transmembrane helix</keyword>
<name>I7MFT0_TETTS</name>
<comment type="subcellular location">
    <subcellularLocation>
        <location evidence="1">Cytoplasmic vesicle membrane</location>
    </subcellularLocation>
    <subcellularLocation>
        <location evidence="2">Golgi apparatus</location>
    </subcellularLocation>
</comment>
<dbReference type="AlphaFoldDB" id="I7MFT0"/>
<evidence type="ECO:0000313" key="12">
    <source>
        <dbReference type="EMBL" id="EAR84271.2"/>
    </source>
</evidence>
<evidence type="ECO:0000259" key="11">
    <source>
        <dbReference type="PROSITE" id="PS50180"/>
    </source>
</evidence>
<dbReference type="InterPro" id="IPR011989">
    <property type="entry name" value="ARM-like"/>
</dbReference>
<evidence type="ECO:0000256" key="10">
    <source>
        <dbReference type="SAM" id="Phobius"/>
    </source>
</evidence>
<dbReference type="InterPro" id="IPR050840">
    <property type="entry name" value="Adaptor_Complx_Large_Subunit"/>
</dbReference>
<protein>
    <recommendedName>
        <fullName evidence="9">AP-1 complex subunit gamma</fullName>
    </recommendedName>
</protein>
<evidence type="ECO:0000256" key="8">
    <source>
        <dbReference type="ARBA" id="ARBA00023329"/>
    </source>
</evidence>
<evidence type="ECO:0000256" key="3">
    <source>
        <dbReference type="ARBA" id="ARBA00006613"/>
    </source>
</evidence>
<dbReference type="Proteomes" id="UP000009168">
    <property type="component" value="Unassembled WGS sequence"/>
</dbReference>
<keyword evidence="13" id="KW-1185">Reference proteome</keyword>
<dbReference type="KEGG" id="tet:TTHERM_00715750"/>
<dbReference type="Gene3D" id="1.25.10.10">
    <property type="entry name" value="Leucine-rich Repeat Variant"/>
    <property type="match status" value="1"/>
</dbReference>
<sequence length="989" mass="112100">MSKEVPQKLRDLIKAIRGCKTTAEERALVQKEKALIRESFNKNEEEYRPRNVAKLLFINMLGHNTDFGQMECLKLISAQSFTEKRIGYLGLTQLFHEQSDVLLMATSRLLTDLQSQNNYVASLAIIAVSEICTTDMCRELIGNILKIMQSGTSFTRKKAPLAAAKIMKKLPDHLPDIIEKINTLMEDRHHGVLIATLGLIEEIILHDPTTKDKFKKYVTPMIKVLQGLVSHYDKDFEIAGVVDPFLQMKILKFFRYMGKGDTTVSEEVSNVLASVSSNTNSSKNTGNAVLYECVQTIMEIESSSHLKTLGINILGKFLSQKDYNSKYCALFMLKQVVNHDINAVQKHKQTILDCMKESDISVKQLALDLVYIITNEQNVKSIIKELLNYLLAVTDEGFLRELTNKICAIVDKHSPNRRWQVDTIIKVLTLAGNYIKEESTNNMIHLICMSPELQSYSVHKLYFSLNENINQNGLAKAAVYCIGEFGHLLVRGTPVAHQDTKVTVKEEEVMQLFEKLFERNKLPDNIKEYGLNALIKLYPKFQNSQNRIIDLIEMFQTSTSLEVQKRSCEYLKLIECQWDANRNSILEPIPPYQPAIDQYSVKPVGDIDLDEYPPAPQNANTSDQSNALSQIGINDFGNNSKSNNAGNTAGGVDLLNLLVDDDDVSPVPTYNTNVVNSQVVQNPPAQQNDGLNLLNFYGNSQVGGVTPSVNTFNQTQNAQQSGYTPQNMGNLLDFGVSSPSTFGNATQSLSQPAHSFTAFSDSNLDLVFNCDRLDTTTTITSIFNNKSGFPLTEIIFQVAVLKHLKLTMQPISNTMIAPYSQGQTTQVMTVQNSMQGQKGIALKIKIGYTLNGQQVILSLYFQYQKNIIFIQTDFLTSSNFQLPSRMVILKSLMCKQTIKNILKYNINIKQNNVFLLITYLSIQLILNQIGFYYQFMFFTFFILLFFYLYLLFNYFFQIIQQSSYFLFQKFIAFICFLFSKKLKFYQVKS</sequence>
<dbReference type="InterPro" id="IPR008152">
    <property type="entry name" value="Clathrin_a/b/g-adaptin_app_Ig"/>
</dbReference>
<dbReference type="SUPFAM" id="SSF48371">
    <property type="entry name" value="ARM repeat"/>
    <property type="match status" value="1"/>
</dbReference>
<dbReference type="GO" id="GO:0030121">
    <property type="term" value="C:AP-1 adaptor complex"/>
    <property type="evidence" value="ECO:0007669"/>
    <property type="project" value="InterPro"/>
</dbReference>
<reference evidence="13" key="1">
    <citation type="journal article" date="2006" name="PLoS Biol.">
        <title>Macronuclear genome sequence of the ciliate Tetrahymena thermophila, a model eukaryote.</title>
        <authorList>
            <person name="Eisen J.A."/>
            <person name="Coyne R.S."/>
            <person name="Wu M."/>
            <person name="Wu D."/>
            <person name="Thiagarajan M."/>
            <person name="Wortman J.R."/>
            <person name="Badger J.H."/>
            <person name="Ren Q."/>
            <person name="Amedeo P."/>
            <person name="Jones K.M."/>
            <person name="Tallon L.J."/>
            <person name="Delcher A.L."/>
            <person name="Salzberg S.L."/>
            <person name="Silva J.C."/>
            <person name="Haas B.J."/>
            <person name="Majoros W.H."/>
            <person name="Farzad M."/>
            <person name="Carlton J.M."/>
            <person name="Smith R.K. Jr."/>
            <person name="Garg J."/>
            <person name="Pearlman R.E."/>
            <person name="Karrer K.M."/>
            <person name="Sun L."/>
            <person name="Manning G."/>
            <person name="Elde N.C."/>
            <person name="Turkewitz A.P."/>
            <person name="Asai D.J."/>
            <person name="Wilkes D.E."/>
            <person name="Wang Y."/>
            <person name="Cai H."/>
            <person name="Collins K."/>
            <person name="Stewart B.A."/>
            <person name="Lee S.R."/>
            <person name="Wilamowska K."/>
            <person name="Weinberg Z."/>
            <person name="Ruzzo W.L."/>
            <person name="Wloga D."/>
            <person name="Gaertig J."/>
            <person name="Frankel J."/>
            <person name="Tsao C.-C."/>
            <person name="Gorovsky M.A."/>
            <person name="Keeling P.J."/>
            <person name="Waller R.F."/>
            <person name="Patron N.J."/>
            <person name="Cherry J.M."/>
            <person name="Stover N.A."/>
            <person name="Krieger C.J."/>
            <person name="del Toro C."/>
            <person name="Ryder H.F."/>
            <person name="Williamson S.C."/>
            <person name="Barbeau R.A."/>
            <person name="Hamilton E.P."/>
            <person name="Orias E."/>
        </authorList>
    </citation>
    <scope>NUCLEOTIDE SEQUENCE [LARGE SCALE GENOMIC DNA]</scope>
    <source>
        <strain evidence="13">SB210</strain>
    </source>
</reference>
<dbReference type="InParanoid" id="I7MFT0"/>
<evidence type="ECO:0000256" key="4">
    <source>
        <dbReference type="ARBA" id="ARBA00022448"/>
    </source>
</evidence>